<evidence type="ECO:0000313" key="2">
    <source>
        <dbReference type="Proteomes" id="UP001596977"/>
    </source>
</evidence>
<keyword evidence="2" id="KW-1185">Reference proteome</keyword>
<reference evidence="2" key="1">
    <citation type="journal article" date="2019" name="Int. J. Syst. Evol. Microbiol.">
        <title>The Global Catalogue of Microorganisms (GCM) 10K type strain sequencing project: providing services to taxonomists for standard genome sequencing and annotation.</title>
        <authorList>
            <consortium name="The Broad Institute Genomics Platform"/>
            <consortium name="The Broad Institute Genome Sequencing Center for Infectious Disease"/>
            <person name="Wu L."/>
            <person name="Ma J."/>
        </authorList>
    </citation>
    <scope>NUCLEOTIDE SEQUENCE [LARGE SCALE GENOMIC DNA]</scope>
    <source>
        <strain evidence="2">CCUG 62982</strain>
    </source>
</reference>
<sequence>MRPPIDRESSAVPDRYDIRPDETGWCVCDRKGVTSIKDARPVRGGLRIEDADELAYAMSHDPELVNL</sequence>
<gene>
    <name evidence="1" type="ORF">ACFQ1E_16370</name>
</gene>
<name>A0ABW3HF25_9SPHN</name>
<protein>
    <recommendedName>
        <fullName evidence="3">DUF2188 domain-containing protein</fullName>
    </recommendedName>
</protein>
<accession>A0ABW3HF25</accession>
<evidence type="ECO:0008006" key="3">
    <source>
        <dbReference type="Google" id="ProtNLM"/>
    </source>
</evidence>
<organism evidence="1 2">
    <name type="scientific">Sphingomonas canadensis</name>
    <dbReference type="NCBI Taxonomy" id="1219257"/>
    <lineage>
        <taxon>Bacteria</taxon>
        <taxon>Pseudomonadati</taxon>
        <taxon>Pseudomonadota</taxon>
        <taxon>Alphaproteobacteria</taxon>
        <taxon>Sphingomonadales</taxon>
        <taxon>Sphingomonadaceae</taxon>
        <taxon>Sphingomonas</taxon>
    </lineage>
</organism>
<comment type="caution">
    <text evidence="1">The sequence shown here is derived from an EMBL/GenBank/DDBJ whole genome shotgun (WGS) entry which is preliminary data.</text>
</comment>
<evidence type="ECO:0000313" key="1">
    <source>
        <dbReference type="EMBL" id="MFD0947919.1"/>
    </source>
</evidence>
<dbReference type="EMBL" id="JBHTJG010000009">
    <property type="protein sequence ID" value="MFD0947919.1"/>
    <property type="molecule type" value="Genomic_DNA"/>
</dbReference>
<dbReference type="Proteomes" id="UP001596977">
    <property type="component" value="Unassembled WGS sequence"/>
</dbReference>
<proteinExistence type="predicted"/>